<protein>
    <submittedName>
        <fullName evidence="2">Uncharacterized protein</fullName>
    </submittedName>
</protein>
<dbReference type="PATRIC" id="fig|1469144.10.peg.4244"/>
<proteinExistence type="predicted"/>
<evidence type="ECO:0000313" key="3">
    <source>
        <dbReference type="Proteomes" id="UP000070188"/>
    </source>
</evidence>
<evidence type="ECO:0000313" key="2">
    <source>
        <dbReference type="EMBL" id="KWX02912.1"/>
    </source>
</evidence>
<sequence length="58" mass="6505">MSWATHPHVRGEDLTTKSAIDPPNDSPPRAWGGLPDLRPRVRGDRLTPTCVGRTLWEM</sequence>
<dbReference type="AntiFam" id="ANF00057">
    <property type="entry name" value="Translation of E. coli type CRISPR repeat"/>
</dbReference>
<dbReference type="AntiFam" id="ANF00006">
    <property type="entry name" value="Translation of CRISPR region"/>
</dbReference>
<keyword evidence="3" id="KW-1185">Reference proteome</keyword>
<reference evidence="3" key="1">
    <citation type="submission" date="2015-04" db="EMBL/GenBank/DDBJ databases">
        <title>Physiological reanalysis, assessment of diazotrophy, and genome sequences of multiple isolates of Streptomyces thermoautotrophicus.</title>
        <authorList>
            <person name="MacKellar D.C."/>
            <person name="Lieber L."/>
            <person name="Norman J."/>
            <person name="Bolger A."/>
            <person name="Tobin C."/>
            <person name="Murray J.W."/>
            <person name="Chang R."/>
            <person name="Ford T."/>
            <person name="Nguyen P.Q."/>
            <person name="Woodward J."/>
            <person name="Permingeat H."/>
            <person name="Joshi N.S."/>
            <person name="Silver P.A."/>
            <person name="Usadel B."/>
            <person name="Rutherford A.W."/>
            <person name="Friesen M."/>
            <person name="Prell J."/>
        </authorList>
    </citation>
    <scope>NUCLEOTIDE SEQUENCE [LARGE SCALE GENOMIC DNA]</scope>
    <source>
        <strain evidence="3">H1</strain>
    </source>
</reference>
<organism evidence="2 3">
    <name type="scientific">Carbonactinospora thermoautotrophica</name>
    <dbReference type="NCBI Taxonomy" id="1469144"/>
    <lineage>
        <taxon>Bacteria</taxon>
        <taxon>Bacillati</taxon>
        <taxon>Actinomycetota</taxon>
        <taxon>Actinomycetes</taxon>
        <taxon>Kitasatosporales</taxon>
        <taxon>Carbonactinosporaceae</taxon>
        <taxon>Carbonactinospora</taxon>
    </lineage>
</organism>
<evidence type="ECO:0000256" key="1">
    <source>
        <dbReference type="SAM" id="MobiDB-lite"/>
    </source>
</evidence>
<dbReference type="EMBL" id="LAXD01000001">
    <property type="protein sequence ID" value="KWX02912.1"/>
    <property type="molecule type" value="Genomic_DNA"/>
</dbReference>
<feature type="region of interest" description="Disordered" evidence="1">
    <location>
        <begin position="1"/>
        <end position="45"/>
    </location>
</feature>
<name>A0A132MZZ4_9ACTN</name>
<comment type="caution">
    <text evidence="2">The sequence shown here is derived from an EMBL/GenBank/DDBJ whole genome shotgun (WGS) entry which is preliminary data.</text>
</comment>
<accession>A0A132MZZ4</accession>
<dbReference type="Proteomes" id="UP000070188">
    <property type="component" value="Unassembled WGS sequence"/>
</dbReference>
<gene>
    <name evidence="2" type="ORF">LI90_3961</name>
</gene>
<dbReference type="AlphaFoldDB" id="A0A132MZZ4"/>